<dbReference type="OrthoDB" id="4417158at2759"/>
<reference evidence="2" key="1">
    <citation type="journal article" date="2021" name="Nat. Commun.">
        <title>Genetic determinants of endophytism in the Arabidopsis root mycobiome.</title>
        <authorList>
            <person name="Mesny F."/>
            <person name="Miyauchi S."/>
            <person name="Thiergart T."/>
            <person name="Pickel B."/>
            <person name="Atanasova L."/>
            <person name="Karlsson M."/>
            <person name="Huettel B."/>
            <person name="Barry K.W."/>
            <person name="Haridas S."/>
            <person name="Chen C."/>
            <person name="Bauer D."/>
            <person name="Andreopoulos W."/>
            <person name="Pangilinan J."/>
            <person name="LaButti K."/>
            <person name="Riley R."/>
            <person name="Lipzen A."/>
            <person name="Clum A."/>
            <person name="Drula E."/>
            <person name="Henrissat B."/>
            <person name="Kohler A."/>
            <person name="Grigoriev I.V."/>
            <person name="Martin F.M."/>
            <person name="Hacquard S."/>
        </authorList>
    </citation>
    <scope>NUCLEOTIDE SEQUENCE</scope>
    <source>
        <strain evidence="2">MPI-CAGE-CH-0230</strain>
    </source>
</reference>
<keyword evidence="1" id="KW-0472">Membrane</keyword>
<dbReference type="Proteomes" id="UP000756346">
    <property type="component" value="Unassembled WGS sequence"/>
</dbReference>
<dbReference type="EMBL" id="JAGTJQ010000001">
    <property type="protein sequence ID" value="KAH7041543.1"/>
    <property type="molecule type" value="Genomic_DNA"/>
</dbReference>
<organism evidence="2 3">
    <name type="scientific">Microdochium trichocladiopsis</name>
    <dbReference type="NCBI Taxonomy" id="1682393"/>
    <lineage>
        <taxon>Eukaryota</taxon>
        <taxon>Fungi</taxon>
        <taxon>Dikarya</taxon>
        <taxon>Ascomycota</taxon>
        <taxon>Pezizomycotina</taxon>
        <taxon>Sordariomycetes</taxon>
        <taxon>Xylariomycetidae</taxon>
        <taxon>Xylariales</taxon>
        <taxon>Microdochiaceae</taxon>
        <taxon>Microdochium</taxon>
    </lineage>
</organism>
<name>A0A9P8YK74_9PEZI</name>
<dbReference type="RefSeq" id="XP_046019598.1">
    <property type="nucleotide sequence ID" value="XM_046158008.1"/>
</dbReference>
<evidence type="ECO:0000313" key="3">
    <source>
        <dbReference type="Proteomes" id="UP000756346"/>
    </source>
</evidence>
<dbReference type="GeneID" id="70187554"/>
<keyword evidence="1" id="KW-1133">Transmembrane helix</keyword>
<evidence type="ECO:0000313" key="2">
    <source>
        <dbReference type="EMBL" id="KAH7041543.1"/>
    </source>
</evidence>
<evidence type="ECO:0000256" key="1">
    <source>
        <dbReference type="SAM" id="Phobius"/>
    </source>
</evidence>
<feature type="transmembrane region" description="Helical" evidence="1">
    <location>
        <begin position="83"/>
        <end position="105"/>
    </location>
</feature>
<feature type="transmembrane region" description="Helical" evidence="1">
    <location>
        <begin position="58"/>
        <end position="77"/>
    </location>
</feature>
<protein>
    <submittedName>
        <fullName evidence="2">Uncharacterized protein</fullName>
    </submittedName>
</protein>
<comment type="caution">
    <text evidence="2">The sequence shown here is derived from an EMBL/GenBank/DDBJ whole genome shotgun (WGS) entry which is preliminary data.</text>
</comment>
<accession>A0A9P8YK74</accession>
<proteinExistence type="predicted"/>
<keyword evidence="3" id="KW-1185">Reference proteome</keyword>
<sequence>MSSFTTVLTSLDLPPLVLLQTAALLITGARDLFAQPPTTTTTTSAKPQQQQQDNGMRGILTLALGLAQLWTGLHYPIAQNQLIHASVPIRVFVLVPLGLLRFGLYGSRIQGQGKADLMAAVVVDLFGGLLVGWSIGNYSGRV</sequence>
<dbReference type="AlphaFoldDB" id="A0A9P8YK74"/>
<gene>
    <name evidence="2" type="ORF">B0I36DRAFT_358702</name>
</gene>
<keyword evidence="1" id="KW-0812">Transmembrane</keyword>
<feature type="transmembrane region" description="Helical" evidence="1">
    <location>
        <begin position="117"/>
        <end position="136"/>
    </location>
</feature>